<protein>
    <submittedName>
        <fullName evidence="1">Uncharacterized protein</fullName>
    </submittedName>
</protein>
<evidence type="ECO:0000313" key="1">
    <source>
        <dbReference type="EMBL" id="MBJ6598921.1"/>
    </source>
</evidence>
<comment type="caution">
    <text evidence="1">The sequence shown here is derived from an EMBL/GenBank/DDBJ whole genome shotgun (WGS) entry which is preliminary data.</text>
</comment>
<reference evidence="1" key="1">
    <citation type="submission" date="2020-12" db="EMBL/GenBank/DDBJ databases">
        <title>Molecular epidemiology of VIM- metallo-b-lactamase-producing Enterobacter cloacae complex isolated in France between 2015 and 2018.</title>
        <authorList>
            <person name="Emeraud C."/>
            <person name="Petit C."/>
            <person name="Bonnin R."/>
            <person name="Naas T."/>
            <person name="Dortet L."/>
        </authorList>
    </citation>
    <scope>NUCLEOTIDE SEQUENCE</scope>
    <source>
        <strain evidence="1">170C2</strain>
    </source>
</reference>
<sequence length="89" mass="10209">MSSISCQYTRDEQLYPEKSPQWRLIPAASKTALGDGIAAGIIRRDYCYRYNLVQEKRDGNPLEGSEEKVTHNRLTEIIAQPRVRNNQVT</sequence>
<dbReference type="Proteomes" id="UP000641429">
    <property type="component" value="Unassembled WGS sequence"/>
</dbReference>
<dbReference type="RefSeq" id="WP_199029878.1">
    <property type="nucleotide sequence ID" value="NZ_JAELXN010000163.1"/>
</dbReference>
<dbReference type="AlphaFoldDB" id="A0A8I1G578"/>
<evidence type="ECO:0000313" key="2">
    <source>
        <dbReference type="Proteomes" id="UP000641429"/>
    </source>
</evidence>
<proteinExistence type="predicted"/>
<name>A0A8I1G578_ENTAS</name>
<accession>A0A8I1G578</accession>
<gene>
    <name evidence="1" type="ORF">JGT27_24940</name>
</gene>
<organism evidence="1 2">
    <name type="scientific">Enterobacter asburiae</name>
    <dbReference type="NCBI Taxonomy" id="61645"/>
    <lineage>
        <taxon>Bacteria</taxon>
        <taxon>Pseudomonadati</taxon>
        <taxon>Pseudomonadota</taxon>
        <taxon>Gammaproteobacteria</taxon>
        <taxon>Enterobacterales</taxon>
        <taxon>Enterobacteriaceae</taxon>
        <taxon>Enterobacter</taxon>
        <taxon>Enterobacter cloacae complex</taxon>
    </lineage>
</organism>
<dbReference type="EMBL" id="JAELXN010000163">
    <property type="protein sequence ID" value="MBJ6598921.1"/>
    <property type="molecule type" value="Genomic_DNA"/>
</dbReference>